<dbReference type="AlphaFoldDB" id="A0AAN6ZPE5"/>
<keyword evidence="3" id="KW-0251">Elongation factor</keyword>
<dbReference type="GO" id="GO:0003746">
    <property type="term" value="F:translation elongation factor activity"/>
    <property type="evidence" value="ECO:0007669"/>
    <property type="project" value="UniProtKB-KW"/>
</dbReference>
<feature type="region of interest" description="Disordered" evidence="1">
    <location>
        <begin position="38"/>
        <end position="61"/>
    </location>
</feature>
<feature type="compositionally biased region" description="Polar residues" evidence="1">
    <location>
        <begin position="41"/>
        <end position="50"/>
    </location>
</feature>
<dbReference type="EMBL" id="MU853569">
    <property type="protein sequence ID" value="KAK4145388.1"/>
    <property type="molecule type" value="Genomic_DNA"/>
</dbReference>
<feature type="compositionally biased region" description="Polar residues" evidence="1">
    <location>
        <begin position="377"/>
        <end position="386"/>
    </location>
</feature>
<dbReference type="RefSeq" id="XP_062638759.1">
    <property type="nucleotide sequence ID" value="XM_062783331.1"/>
</dbReference>
<evidence type="ECO:0000313" key="3">
    <source>
        <dbReference type="EMBL" id="KAK4145388.1"/>
    </source>
</evidence>
<organism evidence="3 4">
    <name type="scientific">Dichotomopilus funicola</name>
    <dbReference type="NCBI Taxonomy" id="1934379"/>
    <lineage>
        <taxon>Eukaryota</taxon>
        <taxon>Fungi</taxon>
        <taxon>Dikarya</taxon>
        <taxon>Ascomycota</taxon>
        <taxon>Pezizomycotina</taxon>
        <taxon>Sordariomycetes</taxon>
        <taxon>Sordariomycetidae</taxon>
        <taxon>Sordariales</taxon>
        <taxon>Chaetomiaceae</taxon>
        <taxon>Dichotomopilus</taxon>
    </lineage>
</organism>
<feature type="compositionally biased region" description="Acidic residues" evidence="1">
    <location>
        <begin position="288"/>
        <end position="308"/>
    </location>
</feature>
<protein>
    <submittedName>
        <fullName evidence="3">RNA polymerase II transcription elongation factor-domain-containing protein</fullName>
    </submittedName>
</protein>
<keyword evidence="3" id="KW-0648">Protein biosynthesis</keyword>
<gene>
    <name evidence="3" type="ORF">C8A04DRAFT_35876</name>
</gene>
<name>A0AAN6ZPE5_9PEZI</name>
<accession>A0AAN6ZPE5</accession>
<feature type="compositionally biased region" description="Acidic residues" evidence="1">
    <location>
        <begin position="221"/>
        <end position="231"/>
    </location>
</feature>
<dbReference type="InterPro" id="IPR019194">
    <property type="entry name" value="Tscrpt_elong_fac_Eaf_N"/>
</dbReference>
<dbReference type="Pfam" id="PF09816">
    <property type="entry name" value="EAF"/>
    <property type="match status" value="1"/>
</dbReference>
<evidence type="ECO:0000313" key="4">
    <source>
        <dbReference type="Proteomes" id="UP001302676"/>
    </source>
</evidence>
<reference evidence="3" key="2">
    <citation type="submission" date="2023-05" db="EMBL/GenBank/DDBJ databases">
        <authorList>
            <consortium name="Lawrence Berkeley National Laboratory"/>
            <person name="Steindorff A."/>
            <person name="Hensen N."/>
            <person name="Bonometti L."/>
            <person name="Westerberg I."/>
            <person name="Brannstrom I.O."/>
            <person name="Guillou S."/>
            <person name="Cros-Aarteil S."/>
            <person name="Calhoun S."/>
            <person name="Haridas S."/>
            <person name="Kuo A."/>
            <person name="Mondo S."/>
            <person name="Pangilinan J."/>
            <person name="Riley R."/>
            <person name="Labutti K."/>
            <person name="Andreopoulos B."/>
            <person name="Lipzen A."/>
            <person name="Chen C."/>
            <person name="Yanf M."/>
            <person name="Daum C."/>
            <person name="Ng V."/>
            <person name="Clum A."/>
            <person name="Ohm R."/>
            <person name="Martin F."/>
            <person name="Silar P."/>
            <person name="Natvig D."/>
            <person name="Lalanne C."/>
            <person name="Gautier V."/>
            <person name="Ament-Velasquez S.L."/>
            <person name="Kruys A."/>
            <person name="Hutchinson M.I."/>
            <person name="Powell A.J."/>
            <person name="Barry K."/>
            <person name="Miller A.N."/>
            <person name="Grigoriev I.V."/>
            <person name="Debuchy R."/>
            <person name="Gladieux P."/>
            <person name="Thoren M.H."/>
            <person name="Johannesson H."/>
        </authorList>
    </citation>
    <scope>NUCLEOTIDE SEQUENCE</scope>
    <source>
        <strain evidence="3">CBS 141.50</strain>
    </source>
</reference>
<feature type="compositionally biased region" description="Polar residues" evidence="1">
    <location>
        <begin position="151"/>
        <end position="160"/>
    </location>
</feature>
<keyword evidence="4" id="KW-1185">Reference proteome</keyword>
<dbReference type="Proteomes" id="UP001302676">
    <property type="component" value="Unassembled WGS sequence"/>
</dbReference>
<evidence type="ECO:0000259" key="2">
    <source>
        <dbReference type="Pfam" id="PF09816"/>
    </source>
</evidence>
<comment type="caution">
    <text evidence="3">The sequence shown here is derived from an EMBL/GenBank/DDBJ whole genome shotgun (WGS) entry which is preliminary data.</text>
</comment>
<evidence type="ECO:0000256" key="1">
    <source>
        <dbReference type="SAM" id="MobiDB-lite"/>
    </source>
</evidence>
<feature type="compositionally biased region" description="Acidic residues" evidence="1">
    <location>
        <begin position="335"/>
        <end position="353"/>
    </location>
</feature>
<feature type="region of interest" description="Disordered" evidence="1">
    <location>
        <begin position="129"/>
        <end position="386"/>
    </location>
</feature>
<dbReference type="GeneID" id="87819944"/>
<reference evidence="3" key="1">
    <citation type="journal article" date="2023" name="Mol. Phylogenet. Evol.">
        <title>Genome-scale phylogeny and comparative genomics of the fungal order Sordariales.</title>
        <authorList>
            <person name="Hensen N."/>
            <person name="Bonometti L."/>
            <person name="Westerberg I."/>
            <person name="Brannstrom I.O."/>
            <person name="Guillou S."/>
            <person name="Cros-Aarteil S."/>
            <person name="Calhoun S."/>
            <person name="Haridas S."/>
            <person name="Kuo A."/>
            <person name="Mondo S."/>
            <person name="Pangilinan J."/>
            <person name="Riley R."/>
            <person name="LaButti K."/>
            <person name="Andreopoulos B."/>
            <person name="Lipzen A."/>
            <person name="Chen C."/>
            <person name="Yan M."/>
            <person name="Daum C."/>
            <person name="Ng V."/>
            <person name="Clum A."/>
            <person name="Steindorff A."/>
            <person name="Ohm R.A."/>
            <person name="Martin F."/>
            <person name="Silar P."/>
            <person name="Natvig D.O."/>
            <person name="Lalanne C."/>
            <person name="Gautier V."/>
            <person name="Ament-Velasquez S.L."/>
            <person name="Kruys A."/>
            <person name="Hutchinson M.I."/>
            <person name="Powell A.J."/>
            <person name="Barry K."/>
            <person name="Miller A.N."/>
            <person name="Grigoriev I.V."/>
            <person name="Debuchy R."/>
            <person name="Gladieux P."/>
            <person name="Hiltunen Thoren M."/>
            <person name="Johannesson H."/>
        </authorList>
    </citation>
    <scope>NUCLEOTIDE SEQUENCE</scope>
    <source>
        <strain evidence="3">CBS 141.50</strain>
    </source>
</reference>
<feature type="domain" description="Transcription elongation factor Eaf N-terminal" evidence="2">
    <location>
        <begin position="15"/>
        <end position="115"/>
    </location>
</feature>
<proteinExistence type="predicted"/>
<sequence length="386" mass="42237">MAAQGLLDPTKTGKYPVILSDALLGKSSKETYTGVRYNHRPTLSSDTAPNTARLKKSGKDDSYNLGFDDRGDKYQYNGVRTTDDDNYVLIFDPARKAFVLHRVDSTFHMNVTRTPADSNVESLRQQFPQLEVKTAATPKKLKGKAGDKPGKSTSAKSTPTKARGGRNVGGDTSKSKAAPAEKSKPLELTLPDLTAPKKQPETTLPQTEEKKPKRPALSPVESEEDDDDDDGGLTVEYPEGNPAAFRATSQYVPPFKAMTRRFSEFAAERESDEDDFNPSATTGGYEAEQLEDQGYEEGDEYEEEDDYDQPFRHSPPQPNRAASPVAVEPDRYTFDDGDEDDDGDDALEQDIGDLEAALAAEFEQVQQSGGDGDAGHQSDSSVSEEE</sequence>